<proteinExistence type="predicted"/>
<gene>
    <name evidence="2" type="ORF">AWZ03_014999</name>
</gene>
<organism evidence="2 3">
    <name type="scientific">Drosophila navojoa</name>
    <name type="common">Fruit fly</name>
    <dbReference type="NCBI Taxonomy" id="7232"/>
    <lineage>
        <taxon>Eukaryota</taxon>
        <taxon>Metazoa</taxon>
        <taxon>Ecdysozoa</taxon>
        <taxon>Arthropoda</taxon>
        <taxon>Hexapoda</taxon>
        <taxon>Insecta</taxon>
        <taxon>Pterygota</taxon>
        <taxon>Neoptera</taxon>
        <taxon>Endopterygota</taxon>
        <taxon>Diptera</taxon>
        <taxon>Brachycera</taxon>
        <taxon>Muscomorpha</taxon>
        <taxon>Ephydroidea</taxon>
        <taxon>Drosophilidae</taxon>
        <taxon>Drosophila</taxon>
    </lineage>
</organism>
<dbReference type="AlphaFoldDB" id="A0A484APG4"/>
<accession>A0A484APG4</accession>
<dbReference type="EMBL" id="LSRL02002803">
    <property type="protein sequence ID" value="TDG38579.1"/>
    <property type="molecule type" value="Genomic_DNA"/>
</dbReference>
<reference evidence="2 3" key="1">
    <citation type="journal article" date="2019" name="J. Hered.">
        <title>An Improved Genome Assembly for Drosophila navojoa, the Basal Species in the mojavensis Cluster.</title>
        <authorList>
            <person name="Vanderlinde T."/>
            <person name="Dupim E.G."/>
            <person name="Nazario-Yepiz N.O."/>
            <person name="Carvalho A.B."/>
        </authorList>
    </citation>
    <scope>NUCLEOTIDE SEQUENCE [LARGE SCALE GENOMIC DNA]</scope>
    <source>
        <strain evidence="2">Navoj_Jal97</strain>
        <tissue evidence="2">Whole organism</tissue>
    </source>
</reference>
<evidence type="ECO:0000256" key="1">
    <source>
        <dbReference type="SAM" id="MobiDB-lite"/>
    </source>
</evidence>
<dbReference type="Proteomes" id="UP000295192">
    <property type="component" value="Unassembled WGS sequence"/>
</dbReference>
<sequence>MTLKPPSLAPPDSKAGVLHEPPR</sequence>
<comment type="caution">
    <text evidence="2">The sequence shown here is derived from an EMBL/GenBank/DDBJ whole genome shotgun (WGS) entry which is preliminary data.</text>
</comment>
<feature type="region of interest" description="Disordered" evidence="1">
    <location>
        <begin position="1"/>
        <end position="23"/>
    </location>
</feature>
<protein>
    <submittedName>
        <fullName evidence="2">Uncharacterized protein</fullName>
    </submittedName>
</protein>
<keyword evidence="3" id="KW-1185">Reference proteome</keyword>
<name>A0A484APG4_DRONA</name>
<evidence type="ECO:0000313" key="3">
    <source>
        <dbReference type="Proteomes" id="UP000295192"/>
    </source>
</evidence>
<feature type="non-terminal residue" evidence="2">
    <location>
        <position position="23"/>
    </location>
</feature>
<evidence type="ECO:0000313" key="2">
    <source>
        <dbReference type="EMBL" id="TDG38579.1"/>
    </source>
</evidence>